<evidence type="ECO:0000256" key="1">
    <source>
        <dbReference type="ARBA" id="ARBA00004123"/>
    </source>
</evidence>
<dbReference type="RefSeq" id="XP_021879631.1">
    <property type="nucleotide sequence ID" value="XM_022021559.1"/>
</dbReference>
<evidence type="ECO:0000313" key="8">
    <source>
        <dbReference type="EMBL" id="ORZ11316.1"/>
    </source>
</evidence>
<dbReference type="PANTHER" id="PTHR12709:SF4">
    <property type="entry name" value="DNA-DIRECTED RNA POLYMERASE II SUBUNIT RPB7"/>
    <property type="match status" value="1"/>
</dbReference>
<dbReference type="Pfam" id="PF03876">
    <property type="entry name" value="SHS2_Rpb7-N"/>
    <property type="match status" value="1"/>
</dbReference>
<dbReference type="GeneID" id="33563403"/>
<evidence type="ECO:0000259" key="7">
    <source>
        <dbReference type="Pfam" id="PF03876"/>
    </source>
</evidence>
<dbReference type="FunFam" id="3.30.1490.120:FF:000001">
    <property type="entry name" value="DNA-directed RNA polymerase II subunit RPB7"/>
    <property type="match status" value="1"/>
</dbReference>
<dbReference type="CDD" id="cd04462">
    <property type="entry name" value="S1_RNAPII_Rpb7"/>
    <property type="match status" value="1"/>
</dbReference>
<organism evidence="8 9">
    <name type="scientific">Lobosporangium transversale</name>
    <dbReference type="NCBI Taxonomy" id="64571"/>
    <lineage>
        <taxon>Eukaryota</taxon>
        <taxon>Fungi</taxon>
        <taxon>Fungi incertae sedis</taxon>
        <taxon>Mucoromycota</taxon>
        <taxon>Mortierellomycotina</taxon>
        <taxon>Mortierellomycetes</taxon>
        <taxon>Mortierellales</taxon>
        <taxon>Mortierellaceae</taxon>
        <taxon>Lobosporangium</taxon>
    </lineage>
</organism>
<dbReference type="GO" id="GO:0006367">
    <property type="term" value="P:transcription initiation at RNA polymerase II promoter"/>
    <property type="evidence" value="ECO:0007669"/>
    <property type="project" value="EnsemblFungi"/>
</dbReference>
<dbReference type="AlphaFoldDB" id="A0A1Y2GHY1"/>
<dbReference type="Proteomes" id="UP000193648">
    <property type="component" value="Unassembled WGS sequence"/>
</dbReference>
<dbReference type="InterPro" id="IPR036898">
    <property type="entry name" value="RNA_pol_Rpb7-like_N_sf"/>
</dbReference>
<dbReference type="STRING" id="64571.A0A1Y2GHY1"/>
<dbReference type="InterPro" id="IPR012340">
    <property type="entry name" value="NA-bd_OB-fold"/>
</dbReference>
<evidence type="ECO:0000256" key="5">
    <source>
        <dbReference type="ARBA" id="ARBA00023242"/>
    </source>
</evidence>
<dbReference type="GO" id="GO:0003727">
    <property type="term" value="F:single-stranded RNA binding"/>
    <property type="evidence" value="ECO:0007669"/>
    <property type="project" value="EnsemblFungi"/>
</dbReference>
<protein>
    <submittedName>
        <fullName evidence="8">RNA polymerase Rpb7</fullName>
    </submittedName>
</protein>
<dbReference type="PANTHER" id="PTHR12709">
    <property type="entry name" value="DNA-DIRECTED RNA POLYMERASE II, III"/>
    <property type="match status" value="1"/>
</dbReference>
<dbReference type="InterPro" id="IPR005576">
    <property type="entry name" value="Rpb7-like_N"/>
</dbReference>
<dbReference type="GO" id="GO:0003697">
    <property type="term" value="F:single-stranded DNA binding"/>
    <property type="evidence" value="ECO:0007669"/>
    <property type="project" value="EnsemblFungi"/>
</dbReference>
<comment type="subcellular location">
    <subcellularLocation>
        <location evidence="1">Nucleus</location>
    </subcellularLocation>
</comment>
<dbReference type="GO" id="GO:0010590">
    <property type="term" value="P:regulation of septum digestion after cytokinesis"/>
    <property type="evidence" value="ECO:0007669"/>
    <property type="project" value="EnsemblFungi"/>
</dbReference>
<dbReference type="GO" id="GO:0003968">
    <property type="term" value="F:RNA-directed RNA polymerase activity"/>
    <property type="evidence" value="ECO:0007669"/>
    <property type="project" value="EnsemblFungi"/>
</dbReference>
<feature type="domain" description="S1 motif" evidence="6">
    <location>
        <begin position="78"/>
        <end position="153"/>
    </location>
</feature>
<proteinExistence type="inferred from homology"/>
<dbReference type="FunCoup" id="A0A1Y2GHY1">
    <property type="interactions" value="548"/>
</dbReference>
<name>A0A1Y2GHY1_9FUNG</name>
<dbReference type="InterPro" id="IPR045113">
    <property type="entry name" value="Rpb7-like"/>
</dbReference>
<dbReference type="InParanoid" id="A0A1Y2GHY1"/>
<comment type="similarity">
    <text evidence="2">Belongs to the eukaryotic RPB7/RPC8 RNA polymerase subunit family.</text>
</comment>
<evidence type="ECO:0000256" key="3">
    <source>
        <dbReference type="ARBA" id="ARBA00022478"/>
    </source>
</evidence>
<dbReference type="Pfam" id="PF00575">
    <property type="entry name" value="S1"/>
    <property type="match status" value="1"/>
</dbReference>
<dbReference type="GO" id="GO:0000932">
    <property type="term" value="C:P-body"/>
    <property type="evidence" value="ECO:0007669"/>
    <property type="project" value="EnsemblFungi"/>
</dbReference>
<dbReference type="GO" id="GO:0031369">
    <property type="term" value="F:translation initiation factor binding"/>
    <property type="evidence" value="ECO:0007669"/>
    <property type="project" value="EnsemblFungi"/>
</dbReference>
<comment type="caution">
    <text evidence="8">The sequence shown here is derived from an EMBL/GenBank/DDBJ whole genome shotgun (WGS) entry which is preliminary data.</text>
</comment>
<dbReference type="GO" id="GO:1990328">
    <property type="term" value="C:RPB4-RPB7 complex"/>
    <property type="evidence" value="ECO:0007669"/>
    <property type="project" value="EnsemblFungi"/>
</dbReference>
<accession>A0A1Y2GHY1</accession>
<dbReference type="Gene3D" id="3.30.1490.120">
    <property type="entry name" value="RNA polymerase Rpb7-like, N-terminal domain"/>
    <property type="match status" value="1"/>
</dbReference>
<dbReference type="SUPFAM" id="SSF50249">
    <property type="entry name" value="Nucleic acid-binding proteins"/>
    <property type="match status" value="1"/>
</dbReference>
<dbReference type="OrthoDB" id="1162399at2759"/>
<dbReference type="GO" id="GO:0005665">
    <property type="term" value="C:RNA polymerase II, core complex"/>
    <property type="evidence" value="ECO:0007669"/>
    <property type="project" value="EnsemblFungi"/>
</dbReference>
<dbReference type="CDD" id="cd04329">
    <property type="entry name" value="RNAP_II_Rpb7_N"/>
    <property type="match status" value="1"/>
</dbReference>
<dbReference type="FunFam" id="2.40.50.140:FF:000043">
    <property type="entry name" value="DNA-directed RNA polymerase II subunit RPB7"/>
    <property type="match status" value="1"/>
</dbReference>
<dbReference type="GO" id="GO:0045948">
    <property type="term" value="P:positive regulation of translational initiation"/>
    <property type="evidence" value="ECO:0007669"/>
    <property type="project" value="EnsemblFungi"/>
</dbReference>
<keyword evidence="5" id="KW-0539">Nucleus</keyword>
<keyword evidence="4" id="KW-0804">Transcription</keyword>
<keyword evidence="9" id="KW-1185">Reference proteome</keyword>
<dbReference type="GO" id="GO:0006368">
    <property type="term" value="P:transcription elongation by RNA polymerase II"/>
    <property type="evidence" value="ECO:0007669"/>
    <property type="project" value="EnsemblFungi"/>
</dbReference>
<evidence type="ECO:0000256" key="2">
    <source>
        <dbReference type="ARBA" id="ARBA00009307"/>
    </source>
</evidence>
<sequence>MFFLRNLSHTINLHPSYFGPHMKEFLLRNLHGDVEGTCSGRVGFIICVLTVTNISPGKVLPGSGLAEFVVQYQAIVFKPYKGEVVDAIVTSVNQIGFFADVGPLQVFVAQKLMPNDFKFDSNGPCYRGDDQMIEKNGQVRLKIVGLKYQATQINAVGTIKEDYLGQIQ</sequence>
<dbReference type="GO" id="GO:0000956">
    <property type="term" value="P:nuclear-transcribed mRNA catabolic process"/>
    <property type="evidence" value="ECO:0007669"/>
    <property type="project" value="EnsemblFungi"/>
</dbReference>
<dbReference type="EMBL" id="MCFF01000028">
    <property type="protein sequence ID" value="ORZ11316.1"/>
    <property type="molecule type" value="Genomic_DNA"/>
</dbReference>
<gene>
    <name evidence="8" type="ORF">BCR41DRAFT_324680</name>
</gene>
<reference evidence="8 9" key="1">
    <citation type="submission" date="2016-07" db="EMBL/GenBank/DDBJ databases">
        <title>Pervasive Adenine N6-methylation of Active Genes in Fungi.</title>
        <authorList>
            <consortium name="DOE Joint Genome Institute"/>
            <person name="Mondo S.J."/>
            <person name="Dannebaum R.O."/>
            <person name="Kuo R.C."/>
            <person name="Labutti K."/>
            <person name="Haridas S."/>
            <person name="Kuo A."/>
            <person name="Salamov A."/>
            <person name="Ahrendt S.R."/>
            <person name="Lipzen A."/>
            <person name="Sullivan W."/>
            <person name="Andreopoulos W.B."/>
            <person name="Clum A."/>
            <person name="Lindquist E."/>
            <person name="Daum C."/>
            <person name="Ramamoorthy G.K."/>
            <person name="Gryganskyi A."/>
            <person name="Culley D."/>
            <person name="Magnuson J.K."/>
            <person name="James T.Y."/>
            <person name="O'Malley M.A."/>
            <person name="Stajich J.E."/>
            <person name="Spatafora J.W."/>
            <person name="Visel A."/>
            <person name="Grigoriev I.V."/>
        </authorList>
    </citation>
    <scope>NUCLEOTIDE SEQUENCE [LARGE SCALE GENOMIC DNA]</scope>
    <source>
        <strain evidence="8 9">NRRL 3116</strain>
    </source>
</reference>
<dbReference type="SUPFAM" id="SSF88798">
    <property type="entry name" value="N-terminal, heterodimerisation domain of RBP7 (RpoE)"/>
    <property type="match status" value="1"/>
</dbReference>
<evidence type="ECO:0000256" key="4">
    <source>
        <dbReference type="ARBA" id="ARBA00023163"/>
    </source>
</evidence>
<keyword evidence="3" id="KW-0240">DNA-directed RNA polymerase</keyword>
<evidence type="ECO:0000313" key="9">
    <source>
        <dbReference type="Proteomes" id="UP000193648"/>
    </source>
</evidence>
<evidence type="ECO:0000259" key="6">
    <source>
        <dbReference type="Pfam" id="PF00575"/>
    </source>
</evidence>
<dbReference type="Gene3D" id="2.40.50.140">
    <property type="entry name" value="Nucleic acid-binding proteins"/>
    <property type="match status" value="1"/>
</dbReference>
<feature type="domain" description="RNA polymerase Rpb7-like N-terminal" evidence="7">
    <location>
        <begin position="8"/>
        <end position="64"/>
    </location>
</feature>
<dbReference type="InterPro" id="IPR003029">
    <property type="entry name" value="S1_domain"/>
</dbReference>
<dbReference type="GO" id="GO:0060213">
    <property type="term" value="P:positive regulation of nuclear-transcribed mRNA poly(A) tail shortening"/>
    <property type="evidence" value="ECO:0007669"/>
    <property type="project" value="EnsemblFungi"/>
</dbReference>